<dbReference type="GO" id="GO:0016757">
    <property type="term" value="F:glycosyltransferase activity"/>
    <property type="evidence" value="ECO:0007669"/>
    <property type="project" value="UniProtKB-KW"/>
</dbReference>
<dbReference type="InterPro" id="IPR033432">
    <property type="entry name" value="GH94_catalytic"/>
</dbReference>
<dbReference type="GO" id="GO:0030246">
    <property type="term" value="F:carbohydrate binding"/>
    <property type="evidence" value="ECO:0007669"/>
    <property type="project" value="InterPro"/>
</dbReference>
<dbReference type="GO" id="GO:0005975">
    <property type="term" value="P:carbohydrate metabolic process"/>
    <property type="evidence" value="ECO:0007669"/>
    <property type="project" value="InterPro"/>
</dbReference>
<name>A0A7V4WX09_CALAY</name>
<dbReference type="InterPro" id="IPR010383">
    <property type="entry name" value="Glyco_hydrolase_94_b-supersand"/>
</dbReference>
<dbReference type="EMBL" id="DRQG01000161">
    <property type="protein sequence ID" value="HGY57468.1"/>
    <property type="molecule type" value="Genomic_DNA"/>
</dbReference>
<dbReference type="Gene3D" id="1.50.10.10">
    <property type="match status" value="1"/>
</dbReference>
<evidence type="ECO:0000256" key="2">
    <source>
        <dbReference type="ARBA" id="ARBA00022679"/>
    </source>
</evidence>
<evidence type="ECO:0000256" key="1">
    <source>
        <dbReference type="ARBA" id="ARBA00022676"/>
    </source>
</evidence>
<organism evidence="5">
    <name type="scientific">Caldithrix abyssi</name>
    <dbReference type="NCBI Taxonomy" id="187145"/>
    <lineage>
        <taxon>Bacteria</taxon>
        <taxon>Pseudomonadati</taxon>
        <taxon>Calditrichota</taxon>
        <taxon>Calditrichia</taxon>
        <taxon>Calditrichales</taxon>
        <taxon>Calditrichaceae</taxon>
        <taxon>Caldithrix</taxon>
    </lineage>
</organism>
<evidence type="ECO:0000259" key="3">
    <source>
        <dbReference type="Pfam" id="PF06165"/>
    </source>
</evidence>
<dbReference type="Pfam" id="PF06165">
    <property type="entry name" value="GH94_b-supersand"/>
    <property type="match status" value="1"/>
</dbReference>
<dbReference type="Pfam" id="PF17167">
    <property type="entry name" value="Glyco_hydro_94"/>
    <property type="match status" value="1"/>
</dbReference>
<sequence length="794" mass="92532">MKKFATKYGYFTEDGSEYVITNPQTPKPWVNVISNGDYGLVVSQVNGGFSWLGNSNLNRLTRWNQDLIMDDWGKYIYIRDEDSKVIWSPTLKPVSLKADYYQCVHGIGYTHITCRNHNIETRFRIFVSSSDNMEIWTLRLRNLSSQKRRLSLFTYLEWLLGAAPDSHREFHKTFIETHFDEKKQLLLANKRLWEIPTQRGHWNTNWPYTAYFFSSAPLIGYEGDKESFIGQYGSLTVPQALKRGRLSGKSGRWNDSIAALHTTVELNSGEEQTIHFFLGAEKDQQRISSLTDKMRKRNTVESEFEAMRKRWAELIDKTQVDTPDEALNFMTNHWLKYQTISGRMWARAAYYQQSGAFGFRDQLQDSQLFLYVKPEKTKEQILLHARHQFKAGHVLHWWHPLSEQGLDARMSDDMLWLPFVVIQYLKETNDWDILREKVVFYDDQQEQTILEHCLKSIDLVLSRFSSRGLPLILAGDWNDGLSAVGLNGKGESVWLAQFLYYVLSEIETVLQRMKHTEKLRHYRSRKEELGRAVNEIGWDGHWFWRASRDDGELIGSASSKPERIFLNPQVWAVISGIANEERQKTAMYEAVKRLECEVGMQLFAPAYQTPDDRIGYLSRYAPGVRENGGVYTHAATWTIWAANRMNDIDLAYRIFKKVNPVYNGMHPDRYQAEPYVMPGNIDGRDSDRYGRGGWTWYTGSAGWFFRVTLDYLIGLQSDYDGLRLRPCFPEEWDSVFIKRYFRGVSYRITIQNDKQIGRGGLKIFLENEELPGDMIPVVKKQNEVEVRVLRGIGK</sequence>
<protein>
    <submittedName>
        <fullName evidence="5">Glycosyl transferase family 36</fullName>
    </submittedName>
</protein>
<accession>A0A7V4WX09</accession>
<dbReference type="SMART" id="SM01068">
    <property type="entry name" value="CBM_X"/>
    <property type="match status" value="1"/>
</dbReference>
<dbReference type="PANTHER" id="PTHR37469:SF2">
    <property type="entry name" value="CELLOBIONIC ACID PHOSPHORYLASE"/>
    <property type="match status" value="1"/>
</dbReference>
<dbReference type="PANTHER" id="PTHR37469">
    <property type="entry name" value="CELLOBIONIC ACID PHOSPHORYLASE-RELATED"/>
    <property type="match status" value="1"/>
</dbReference>
<keyword evidence="1" id="KW-0328">Glycosyltransferase</keyword>
<dbReference type="SUPFAM" id="SSF74650">
    <property type="entry name" value="Galactose mutarotase-like"/>
    <property type="match status" value="1"/>
</dbReference>
<dbReference type="InterPro" id="IPR052047">
    <property type="entry name" value="GH94_Enzymes"/>
</dbReference>
<dbReference type="Gene3D" id="2.60.420.10">
    <property type="entry name" value="Maltose phosphorylase, domain 3"/>
    <property type="match status" value="1"/>
</dbReference>
<feature type="domain" description="Glycosyl hydrolase 94 supersandwich" evidence="3">
    <location>
        <begin position="17"/>
        <end position="296"/>
    </location>
</feature>
<feature type="domain" description="Glycosyl hydrolase 94 catalytic" evidence="4">
    <location>
        <begin position="311"/>
        <end position="714"/>
    </location>
</feature>
<gene>
    <name evidence="5" type="ORF">ENK44_17305</name>
</gene>
<dbReference type="Proteomes" id="UP000885779">
    <property type="component" value="Unassembled WGS sequence"/>
</dbReference>
<dbReference type="InterPro" id="IPR037018">
    <property type="entry name" value="GH65_N"/>
</dbReference>
<reference evidence="5" key="1">
    <citation type="journal article" date="2020" name="mSystems">
        <title>Genome- and Community-Level Interaction Insights into Carbon Utilization and Element Cycling Functions of Hydrothermarchaeota in Hydrothermal Sediment.</title>
        <authorList>
            <person name="Zhou Z."/>
            <person name="Liu Y."/>
            <person name="Xu W."/>
            <person name="Pan J."/>
            <person name="Luo Z.H."/>
            <person name="Li M."/>
        </authorList>
    </citation>
    <scope>NUCLEOTIDE SEQUENCE [LARGE SCALE GENOMIC DNA]</scope>
    <source>
        <strain evidence="5">HyVt-577</strain>
    </source>
</reference>
<dbReference type="CDD" id="cd11751">
    <property type="entry name" value="GH94N_like_4"/>
    <property type="match status" value="1"/>
</dbReference>
<keyword evidence="2 5" id="KW-0808">Transferase</keyword>
<dbReference type="SUPFAM" id="SSF48208">
    <property type="entry name" value="Six-hairpin glycosidases"/>
    <property type="match status" value="1"/>
</dbReference>
<evidence type="ECO:0000259" key="4">
    <source>
        <dbReference type="Pfam" id="PF17167"/>
    </source>
</evidence>
<dbReference type="InterPro" id="IPR011013">
    <property type="entry name" value="Gal_mutarotase_sf_dom"/>
</dbReference>
<comment type="caution">
    <text evidence="5">The sequence shown here is derived from an EMBL/GenBank/DDBJ whole genome shotgun (WGS) entry which is preliminary data.</text>
</comment>
<dbReference type="Gene3D" id="2.70.98.40">
    <property type="entry name" value="Glycoside hydrolase, family 65, N-terminal domain"/>
    <property type="match status" value="1"/>
</dbReference>
<evidence type="ECO:0000313" key="5">
    <source>
        <dbReference type="EMBL" id="HGY57468.1"/>
    </source>
</evidence>
<proteinExistence type="predicted"/>
<dbReference type="InterPro" id="IPR008928">
    <property type="entry name" value="6-hairpin_glycosidase_sf"/>
</dbReference>
<dbReference type="AlphaFoldDB" id="A0A7V4WX09"/>
<dbReference type="InterPro" id="IPR012341">
    <property type="entry name" value="6hp_glycosidase-like_sf"/>
</dbReference>